<keyword evidence="3" id="KW-1185">Reference proteome</keyword>
<evidence type="ECO:0000313" key="2">
    <source>
        <dbReference type="EMBL" id="ABL72360.1"/>
    </source>
</evidence>
<dbReference type="EnsemblBacteria" id="ABL72360">
    <property type="protein sequence ID" value="ABL72360"/>
    <property type="gene ID" value="Pden_4296"/>
</dbReference>
<keyword evidence="1" id="KW-1133">Transmembrane helix</keyword>
<keyword evidence="1" id="KW-0812">Transmembrane</keyword>
<accession>A1BA16</accession>
<dbReference type="OrthoDB" id="9863250at2"/>
<proteinExistence type="predicted"/>
<dbReference type="KEGG" id="pde:Pden_4296"/>
<evidence type="ECO:0000256" key="1">
    <source>
        <dbReference type="SAM" id="Phobius"/>
    </source>
</evidence>
<organism evidence="2 3">
    <name type="scientific">Paracoccus denitrificans (strain Pd 1222)</name>
    <dbReference type="NCBI Taxonomy" id="318586"/>
    <lineage>
        <taxon>Bacteria</taxon>
        <taxon>Pseudomonadati</taxon>
        <taxon>Pseudomonadota</taxon>
        <taxon>Alphaproteobacteria</taxon>
        <taxon>Rhodobacterales</taxon>
        <taxon>Paracoccaceae</taxon>
        <taxon>Paracoccus</taxon>
    </lineage>
</organism>
<keyword evidence="1" id="KW-0472">Membrane</keyword>
<feature type="transmembrane region" description="Helical" evidence="1">
    <location>
        <begin position="40"/>
        <end position="55"/>
    </location>
</feature>
<reference evidence="3" key="1">
    <citation type="submission" date="2006-12" db="EMBL/GenBank/DDBJ databases">
        <title>Complete sequence of chromosome 2 of Paracoccus denitrificans PD1222.</title>
        <authorList>
            <person name="Copeland A."/>
            <person name="Lucas S."/>
            <person name="Lapidus A."/>
            <person name="Barry K."/>
            <person name="Detter J.C."/>
            <person name="Glavina del Rio T."/>
            <person name="Hammon N."/>
            <person name="Israni S."/>
            <person name="Dalin E."/>
            <person name="Tice H."/>
            <person name="Pitluck S."/>
            <person name="Munk A.C."/>
            <person name="Brettin T."/>
            <person name="Bruce D."/>
            <person name="Han C."/>
            <person name="Tapia R."/>
            <person name="Gilna P."/>
            <person name="Schmutz J."/>
            <person name="Larimer F."/>
            <person name="Land M."/>
            <person name="Hauser L."/>
            <person name="Kyrpides N."/>
            <person name="Lykidis A."/>
            <person name="Spiro S."/>
            <person name="Richardson D.J."/>
            <person name="Moir J.W.B."/>
            <person name="Ferguson S.J."/>
            <person name="van Spanning R.J.M."/>
            <person name="Richardson P."/>
        </authorList>
    </citation>
    <scope>NUCLEOTIDE SEQUENCE [LARGE SCALE GENOMIC DNA]</scope>
    <source>
        <strain evidence="3">Pd 1222</strain>
    </source>
</reference>
<protein>
    <submittedName>
        <fullName evidence="2">Uncharacterized protein</fullName>
    </submittedName>
</protein>
<gene>
    <name evidence="2" type="ordered locus">Pden_4296</name>
</gene>
<dbReference type="GeneID" id="93453962"/>
<name>A1BA16_PARDP</name>
<evidence type="ECO:0000313" key="3">
    <source>
        <dbReference type="Proteomes" id="UP000000361"/>
    </source>
</evidence>
<sequence length="103" mass="11597">MLWLMSLVVAYWLGGAFGVHICAGELFPQWRARRLREKRAAGYSAFLFSYGSLLWDPGGFSEYLHRRGMGAPGRVSLVSAVFFTLILLFLWMVFAILAAFGTK</sequence>
<dbReference type="RefSeq" id="WP_011750522.1">
    <property type="nucleotide sequence ID" value="NC_008687.1"/>
</dbReference>
<dbReference type="AlphaFoldDB" id="A1BA16"/>
<dbReference type="EMBL" id="CP000490">
    <property type="protein sequence ID" value="ABL72360.1"/>
    <property type="molecule type" value="Genomic_DNA"/>
</dbReference>
<dbReference type="HOGENOM" id="CLU_2261040_0_0_5"/>
<feature type="transmembrane region" description="Helical" evidence="1">
    <location>
        <begin position="75"/>
        <end position="100"/>
    </location>
</feature>
<feature type="transmembrane region" description="Helical" evidence="1">
    <location>
        <begin position="6"/>
        <end position="28"/>
    </location>
</feature>
<dbReference type="STRING" id="318586.Pden_4296"/>
<dbReference type="Proteomes" id="UP000000361">
    <property type="component" value="Chromosome 2"/>
</dbReference>